<feature type="transmembrane region" description="Helical" evidence="5">
    <location>
        <begin position="142"/>
        <end position="160"/>
    </location>
</feature>
<reference evidence="8 9" key="1">
    <citation type="journal article" date="2019" name="Int. J. Syst. Evol. Microbiol.">
        <title>The Global Catalogue of Microorganisms (GCM) 10K type strain sequencing project: providing services to taxonomists for standard genome sequencing and annotation.</title>
        <authorList>
            <consortium name="The Broad Institute Genomics Platform"/>
            <consortium name="The Broad Institute Genome Sequencing Center for Infectious Disease"/>
            <person name="Wu L."/>
            <person name="Ma J."/>
        </authorList>
    </citation>
    <scope>NUCLEOTIDE SEQUENCE [LARGE SCALE GENOMIC DNA]</scope>
    <source>
        <strain evidence="8 9">JCM 6833</strain>
    </source>
</reference>
<organism evidence="8 9">
    <name type="scientific">Actinomadura fulvescens</name>
    <dbReference type="NCBI Taxonomy" id="46160"/>
    <lineage>
        <taxon>Bacteria</taxon>
        <taxon>Bacillati</taxon>
        <taxon>Actinomycetota</taxon>
        <taxon>Actinomycetes</taxon>
        <taxon>Streptosporangiales</taxon>
        <taxon>Thermomonosporaceae</taxon>
        <taxon>Actinomadura</taxon>
    </lineage>
</organism>
<keyword evidence="5" id="KW-0874">Quinone</keyword>
<feature type="transmembrane region" description="Helical" evidence="5">
    <location>
        <begin position="254"/>
        <end position="278"/>
    </location>
</feature>
<feature type="transmembrane region" description="Helical" evidence="5">
    <location>
        <begin position="87"/>
        <end position="107"/>
    </location>
</feature>
<feature type="transmembrane region" description="Helical" evidence="5">
    <location>
        <begin position="395"/>
        <end position="414"/>
    </location>
</feature>
<feature type="transmembrane region" description="Helical" evidence="5">
    <location>
        <begin position="311"/>
        <end position="331"/>
    </location>
</feature>
<sequence length="506" mass="52411">MGQVIQSIDYAAVAPALIVAVAAIAVLLADAFDVPRRVVGMLSGGALAVALLSVVLLAFGDRRATFCLPGELRGNGPRSCSYVADDFTLLFQGVVLAAAVVVVLLSLREIAESEMPAGEYHFLLLSAIVGALSLVAARDLVLLVVALETLSLPVFALVALKRYSGTGSEAALKLFLVSVVSAALMLFGISLVYGATGAMHLDRIAAALERLPSDYDPVVGVGIVLVLVGFGFKVAAVPFHFWAPDVYQGAPLPVAAFLSVVSKAAGFAGLAIVLALGFPAYAHVWGPVVALLAAVTMTLGNLMALRQRTAIRLLAWSSVAQSGYMLAPLAVGTHRLPEAVAATTAYVALYAVMNLGAFAVVIAFRGRAQQGFAEYGGAEWDTLDDYRGLARRSPAIGAALAFFLICLAGLPPGVMGLFAKVVVFRAVVAGDVTWLAVVMAINTVIGLYYYLVWAVRLFAAPEGRPYLLAAGPGGFPVRAAIAATAAGAVVLSVAPQLVLQTVTSVS</sequence>
<feature type="transmembrane region" description="Helical" evidence="5">
    <location>
        <begin position="434"/>
        <end position="458"/>
    </location>
</feature>
<evidence type="ECO:0000259" key="7">
    <source>
        <dbReference type="Pfam" id="PF00361"/>
    </source>
</evidence>
<accession>A0ABN3PXG3</accession>
<evidence type="ECO:0000313" key="8">
    <source>
        <dbReference type="EMBL" id="GAA2606137.1"/>
    </source>
</evidence>
<evidence type="ECO:0000313" key="9">
    <source>
        <dbReference type="Proteomes" id="UP001501509"/>
    </source>
</evidence>
<dbReference type="RefSeq" id="WP_344543831.1">
    <property type="nucleotide sequence ID" value="NZ_BAAATD010000006.1"/>
</dbReference>
<dbReference type="EMBL" id="BAAATD010000006">
    <property type="protein sequence ID" value="GAA2606137.1"/>
    <property type="molecule type" value="Genomic_DNA"/>
</dbReference>
<evidence type="ECO:0000256" key="2">
    <source>
        <dbReference type="ARBA" id="ARBA00022692"/>
    </source>
</evidence>
<comment type="catalytic activity">
    <reaction evidence="5">
        <text>a quinone + NADH + 5 H(+)(in) = a quinol + NAD(+) + 4 H(+)(out)</text>
        <dbReference type="Rhea" id="RHEA:57888"/>
        <dbReference type="ChEBI" id="CHEBI:15378"/>
        <dbReference type="ChEBI" id="CHEBI:24646"/>
        <dbReference type="ChEBI" id="CHEBI:57540"/>
        <dbReference type="ChEBI" id="CHEBI:57945"/>
        <dbReference type="ChEBI" id="CHEBI:132124"/>
    </reaction>
</comment>
<dbReference type="HAMAP" id="MF_00445">
    <property type="entry name" value="NDH1_NuoN_1"/>
    <property type="match status" value="1"/>
</dbReference>
<dbReference type="InterPro" id="IPR010096">
    <property type="entry name" value="NADH-Q_OxRdtase_suN/2"/>
</dbReference>
<keyword evidence="5" id="KW-1003">Cell membrane</keyword>
<keyword evidence="3 5" id="KW-1133">Transmembrane helix</keyword>
<feature type="transmembrane region" description="Helical" evidence="5">
    <location>
        <begin position="284"/>
        <end position="304"/>
    </location>
</feature>
<dbReference type="Pfam" id="PF00361">
    <property type="entry name" value="Proton_antipo_M"/>
    <property type="match status" value="1"/>
</dbReference>
<keyword evidence="5" id="KW-0520">NAD</keyword>
<evidence type="ECO:0000256" key="3">
    <source>
        <dbReference type="ARBA" id="ARBA00022989"/>
    </source>
</evidence>
<protein>
    <recommendedName>
        <fullName evidence="5">NADH-quinone oxidoreductase subunit N</fullName>
        <ecNumber evidence="5">7.1.1.-</ecNumber>
    </recommendedName>
    <alternativeName>
        <fullName evidence="5">NADH dehydrogenase I subunit N</fullName>
    </alternativeName>
    <alternativeName>
        <fullName evidence="5">NDH-1 subunit N</fullName>
    </alternativeName>
</protein>
<dbReference type="EC" id="7.1.1.-" evidence="5"/>
<comment type="similarity">
    <text evidence="5">Belongs to the complex I subunit 2 family.</text>
</comment>
<feature type="transmembrane region" description="Helical" evidence="5">
    <location>
        <begin position="39"/>
        <end position="59"/>
    </location>
</feature>
<proteinExistence type="inferred from homology"/>
<evidence type="ECO:0000256" key="1">
    <source>
        <dbReference type="ARBA" id="ARBA00004127"/>
    </source>
</evidence>
<feature type="transmembrane region" description="Helical" evidence="5">
    <location>
        <begin position="343"/>
        <end position="364"/>
    </location>
</feature>
<keyword evidence="5" id="KW-0813">Transport</keyword>
<evidence type="ECO:0000256" key="6">
    <source>
        <dbReference type="RuleBase" id="RU000320"/>
    </source>
</evidence>
<evidence type="ECO:0000256" key="4">
    <source>
        <dbReference type="ARBA" id="ARBA00023136"/>
    </source>
</evidence>
<feature type="transmembrane region" description="Helical" evidence="5">
    <location>
        <begin position="218"/>
        <end position="242"/>
    </location>
</feature>
<keyword evidence="9" id="KW-1185">Reference proteome</keyword>
<comment type="subunit">
    <text evidence="5">NDH-1 is composed of 14 different subunits. Subunits NuoA, H, J, K, L, M, N constitute the membrane sector of the complex.</text>
</comment>
<feature type="transmembrane region" description="Helical" evidence="5">
    <location>
        <begin position="119"/>
        <end position="136"/>
    </location>
</feature>
<feature type="transmembrane region" description="Helical" evidence="5">
    <location>
        <begin position="172"/>
        <end position="193"/>
    </location>
</feature>
<feature type="domain" description="NADH:quinone oxidoreductase/Mrp antiporter transmembrane" evidence="7">
    <location>
        <begin position="137"/>
        <end position="445"/>
    </location>
</feature>
<keyword evidence="4 5" id="KW-0472">Membrane</keyword>
<dbReference type="NCBIfam" id="TIGR01770">
    <property type="entry name" value="NDH_I_N"/>
    <property type="match status" value="1"/>
</dbReference>
<feature type="transmembrane region" description="Helical" evidence="5">
    <location>
        <begin position="12"/>
        <end position="32"/>
    </location>
</feature>
<keyword evidence="2 5" id="KW-0812">Transmembrane</keyword>
<gene>
    <name evidence="5" type="primary">nuoN</name>
    <name evidence="8" type="ORF">GCM10010411_45340</name>
</gene>
<dbReference type="InterPro" id="IPR001750">
    <property type="entry name" value="ND/Mrp_TM"/>
</dbReference>
<keyword evidence="5" id="KW-1278">Translocase</keyword>
<name>A0ABN3PXG3_9ACTN</name>
<comment type="subcellular location">
    <subcellularLocation>
        <location evidence="5">Cell membrane</location>
        <topology evidence="5">Multi-pass membrane protein</topology>
    </subcellularLocation>
    <subcellularLocation>
        <location evidence="1">Endomembrane system</location>
        <topology evidence="1">Multi-pass membrane protein</topology>
    </subcellularLocation>
    <subcellularLocation>
        <location evidence="6">Membrane</location>
        <topology evidence="6">Multi-pass membrane protein</topology>
    </subcellularLocation>
</comment>
<comment type="caution">
    <text evidence="8">The sequence shown here is derived from an EMBL/GenBank/DDBJ whole genome shotgun (WGS) entry which is preliminary data.</text>
</comment>
<comment type="function">
    <text evidence="5">NDH-1 shuttles electrons from NADH, via FMN and iron-sulfur (Fe-S) centers, to quinones in the respiratory chain. The immediate electron acceptor for the enzyme in this species is believed to be a menaquinone. Couples the redox reaction to proton translocation (for every two electrons transferred, four hydrogen ions are translocated across the cytoplasmic membrane), and thus conserves the redox energy in a proton gradient.</text>
</comment>
<dbReference type="PANTHER" id="PTHR22773">
    <property type="entry name" value="NADH DEHYDROGENASE"/>
    <property type="match status" value="1"/>
</dbReference>
<evidence type="ECO:0000256" key="5">
    <source>
        <dbReference type="HAMAP-Rule" id="MF_00445"/>
    </source>
</evidence>
<dbReference type="Proteomes" id="UP001501509">
    <property type="component" value="Unassembled WGS sequence"/>
</dbReference>